<evidence type="ECO:0000313" key="3">
    <source>
        <dbReference type="Proteomes" id="UP000017973"/>
    </source>
</evidence>
<protein>
    <recommendedName>
        <fullName evidence="1">Uracil-DNA glycosylase-like domain-containing protein</fullName>
    </recommendedName>
</protein>
<dbReference type="PATRIC" id="fig|1408254.3.peg.1253"/>
<dbReference type="SUPFAM" id="SSF52141">
    <property type="entry name" value="Uracil-DNA glycosylase-like"/>
    <property type="match status" value="1"/>
</dbReference>
<dbReference type="EMBL" id="AYJU01000003">
    <property type="protein sequence ID" value="EST55664.1"/>
    <property type="molecule type" value="Genomic_DNA"/>
</dbReference>
<sequence>MIRILEEKRSFYEQLVEGDNRWVNKELAQQGIRILDGFVTGYELVKEFYERVYTKEGSRVVLCGINPGRLGAGKTGVPFLDFRSLSRIMPKVKNKDSERSAGFVFDVIERYGKESFFEDVYLTNISWFGFEKDGKNHNYYNLSTEIQEVLLGSFIKEMNHVQPVVIVPVSKMVERSLKDLKQKGLLLFPIGSRLRHPVNCAFPERREREIEHYIQTIRAYL</sequence>
<proteinExistence type="predicted"/>
<dbReference type="Pfam" id="PF03167">
    <property type="entry name" value="UDG"/>
    <property type="match status" value="1"/>
</dbReference>
<dbReference type="OrthoDB" id="7107805at2"/>
<reference evidence="2 3" key="1">
    <citation type="journal article" date="2014" name="Genome Announc.">
        <title>Draft Genome Sequence of Brevibacillus panacihumi Strain W25, a Halotolerant Hydrocarbon-Degrading Bacterium.</title>
        <authorList>
            <person name="Wang X."/>
            <person name="Jin D."/>
            <person name="Zhou L."/>
            <person name="Wu L."/>
            <person name="An W."/>
            <person name="Chen Y."/>
            <person name="Zhao L."/>
        </authorList>
    </citation>
    <scope>NUCLEOTIDE SEQUENCE [LARGE SCALE GENOMIC DNA]</scope>
    <source>
        <strain evidence="2 3">W25</strain>
    </source>
</reference>
<dbReference type="Gene3D" id="3.40.470.10">
    <property type="entry name" value="Uracil-DNA glycosylase-like domain"/>
    <property type="match status" value="1"/>
</dbReference>
<dbReference type="eggNOG" id="ENOG503072C">
    <property type="taxonomic scope" value="Bacteria"/>
</dbReference>
<dbReference type="AlphaFoldDB" id="V6MAW5"/>
<name>V6MAW5_9BACL</name>
<evidence type="ECO:0000259" key="1">
    <source>
        <dbReference type="Pfam" id="PF03167"/>
    </source>
</evidence>
<dbReference type="Proteomes" id="UP000017973">
    <property type="component" value="Unassembled WGS sequence"/>
</dbReference>
<gene>
    <name evidence="2" type="ORF">T458_06265</name>
</gene>
<dbReference type="InterPro" id="IPR036895">
    <property type="entry name" value="Uracil-DNA_glycosylase-like_sf"/>
</dbReference>
<keyword evidence="3" id="KW-1185">Reference proteome</keyword>
<dbReference type="STRING" id="1408254.T458_06265"/>
<feature type="domain" description="Uracil-DNA glycosylase-like" evidence="1">
    <location>
        <begin position="54"/>
        <end position="178"/>
    </location>
</feature>
<dbReference type="RefSeq" id="WP_023555291.1">
    <property type="nucleotide sequence ID" value="NZ_KI629787.1"/>
</dbReference>
<dbReference type="HOGENOM" id="CLU_1199042_0_0_9"/>
<evidence type="ECO:0000313" key="2">
    <source>
        <dbReference type="EMBL" id="EST55664.1"/>
    </source>
</evidence>
<comment type="caution">
    <text evidence="2">The sequence shown here is derived from an EMBL/GenBank/DDBJ whole genome shotgun (WGS) entry which is preliminary data.</text>
</comment>
<accession>V6MAW5</accession>
<dbReference type="InterPro" id="IPR005122">
    <property type="entry name" value="Uracil-DNA_glycosylase-like"/>
</dbReference>
<organism evidence="2 3">
    <name type="scientific">Brevibacillus panacihumi W25</name>
    <dbReference type="NCBI Taxonomy" id="1408254"/>
    <lineage>
        <taxon>Bacteria</taxon>
        <taxon>Bacillati</taxon>
        <taxon>Bacillota</taxon>
        <taxon>Bacilli</taxon>
        <taxon>Bacillales</taxon>
        <taxon>Paenibacillaceae</taxon>
        <taxon>Brevibacillus</taxon>
    </lineage>
</organism>